<keyword evidence="2" id="KW-1185">Reference proteome</keyword>
<accession>A0ACC0DKQ9</accession>
<reference evidence="1 2" key="1">
    <citation type="journal article" date="2022" name="New Phytol.">
        <title>Ecological generalism drives hyperdiversity of secondary metabolite gene clusters in xylarialean endophytes.</title>
        <authorList>
            <person name="Franco M.E.E."/>
            <person name="Wisecaver J.H."/>
            <person name="Arnold A.E."/>
            <person name="Ju Y.M."/>
            <person name="Slot J.C."/>
            <person name="Ahrendt S."/>
            <person name="Moore L.P."/>
            <person name="Eastman K.E."/>
            <person name="Scott K."/>
            <person name="Konkel Z."/>
            <person name="Mondo S.J."/>
            <person name="Kuo A."/>
            <person name="Hayes R.D."/>
            <person name="Haridas S."/>
            <person name="Andreopoulos B."/>
            <person name="Riley R."/>
            <person name="LaButti K."/>
            <person name="Pangilinan J."/>
            <person name="Lipzen A."/>
            <person name="Amirebrahimi M."/>
            <person name="Yan J."/>
            <person name="Adam C."/>
            <person name="Keymanesh K."/>
            <person name="Ng V."/>
            <person name="Louie K."/>
            <person name="Northen T."/>
            <person name="Drula E."/>
            <person name="Henrissat B."/>
            <person name="Hsieh H.M."/>
            <person name="Youens-Clark K."/>
            <person name="Lutzoni F."/>
            <person name="Miadlikowska J."/>
            <person name="Eastwood D.C."/>
            <person name="Hamelin R.C."/>
            <person name="Grigoriev I.V."/>
            <person name="U'Ren J.M."/>
        </authorList>
    </citation>
    <scope>NUCLEOTIDE SEQUENCE [LARGE SCALE GENOMIC DNA]</scope>
    <source>
        <strain evidence="1 2">ER1909</strain>
    </source>
</reference>
<proteinExistence type="predicted"/>
<protein>
    <submittedName>
        <fullName evidence="1">Uncharacterized protein</fullName>
    </submittedName>
</protein>
<gene>
    <name evidence="1" type="ORF">F4821DRAFT_276791</name>
</gene>
<dbReference type="EMBL" id="MU394281">
    <property type="protein sequence ID" value="KAI6093183.1"/>
    <property type="molecule type" value="Genomic_DNA"/>
</dbReference>
<name>A0ACC0DKQ9_9PEZI</name>
<evidence type="ECO:0000313" key="2">
    <source>
        <dbReference type="Proteomes" id="UP001497680"/>
    </source>
</evidence>
<dbReference type="Proteomes" id="UP001497680">
    <property type="component" value="Unassembled WGS sequence"/>
</dbReference>
<organism evidence="1 2">
    <name type="scientific">Hypoxylon rubiginosum</name>
    <dbReference type="NCBI Taxonomy" id="110542"/>
    <lineage>
        <taxon>Eukaryota</taxon>
        <taxon>Fungi</taxon>
        <taxon>Dikarya</taxon>
        <taxon>Ascomycota</taxon>
        <taxon>Pezizomycotina</taxon>
        <taxon>Sordariomycetes</taxon>
        <taxon>Xylariomycetidae</taxon>
        <taxon>Xylariales</taxon>
        <taxon>Hypoxylaceae</taxon>
        <taxon>Hypoxylon</taxon>
    </lineage>
</organism>
<comment type="caution">
    <text evidence="1">The sequence shown here is derived from an EMBL/GenBank/DDBJ whole genome shotgun (WGS) entry which is preliminary data.</text>
</comment>
<sequence>MGSVTGSTVSLSNLQCRKCLKTFEDKHGLAVHQLKAGHLACDLCGDTFHSIESVSAHRTEIHKRPVSIICPGCTKAFVTGGAWMQHVEKGECPSLFAKDIAGNTAQFMQQLNKEWGQRAKVEDASKVFSGDSHITDTWDGWKEEVDTPRFDNPDDFPGIATQGSQLSSQSGNVWSQKKNLFPDSQGRKVVVAPSTQTENLAGPTSLGQSSGGRVLNPDMPGFNVGIFYNPILEIFTCPHKCNIKCKTAQAMISHLKSPKHSAVEFNCPGCRGKFTTTGSWIQHAETVALSKCRIRYASNFSRIMREVSNGALDVQSIDQMFQEETKVKLSDNWGTPIQASSARPVPGSNQWTESKQAEASGSKSNSSGNQASASWSGLAGK</sequence>
<evidence type="ECO:0000313" key="1">
    <source>
        <dbReference type="EMBL" id="KAI6093183.1"/>
    </source>
</evidence>